<feature type="domain" description="MalQ N-terminal beta-sandwich" evidence="11">
    <location>
        <begin position="55"/>
        <end position="130"/>
    </location>
</feature>
<dbReference type="GO" id="GO:0004134">
    <property type="term" value="F:4-alpha-glucanotransferase activity"/>
    <property type="evidence" value="ECO:0007669"/>
    <property type="project" value="UniProtKB-EC"/>
</dbReference>
<dbReference type="RefSeq" id="WP_094963189.1">
    <property type="nucleotide sequence ID" value="NZ_ABFDCF020000002.1"/>
</dbReference>
<comment type="caution">
    <text evidence="17">The sequence shown here is derived from an EMBL/GenBank/DDBJ whole genome shotgun (WGS) entry which is preliminary data.</text>
</comment>
<dbReference type="Proteomes" id="UP000216001">
    <property type="component" value="Unassembled WGS sequence"/>
</dbReference>
<evidence type="ECO:0000256" key="8">
    <source>
        <dbReference type="ARBA" id="ARBA00031423"/>
    </source>
</evidence>
<evidence type="ECO:0000256" key="7">
    <source>
        <dbReference type="ARBA" id="ARBA00023277"/>
    </source>
</evidence>
<comment type="similarity">
    <text evidence="2 10">Belongs to the disproportionating enzyme family.</text>
</comment>
<evidence type="ECO:0000313" key="17">
    <source>
        <dbReference type="EMBL" id="OZS72064.1"/>
    </source>
</evidence>
<dbReference type="NCBIfam" id="TIGR00217">
    <property type="entry name" value="malQ"/>
    <property type="match status" value="1"/>
</dbReference>
<reference evidence="16" key="2">
    <citation type="submission" date="2022-10" db="EMBL/GenBank/DDBJ databases">
        <title>Bacterial isolates recovered from the One Health project in Brazil.</title>
        <authorList>
            <person name="Valiatti T.B."/>
            <person name="Santos F."/>
            <person name="Cayo R."/>
            <person name="Gales A.C."/>
        </authorList>
    </citation>
    <scope>NUCLEOTIDE SEQUENCE</scope>
    <source>
        <strain evidence="16">PVR188</strain>
    </source>
</reference>
<dbReference type="EMBL" id="ABEXCJ040000006">
    <property type="protein sequence ID" value="ELR5218500.1"/>
    <property type="molecule type" value="Genomic_DNA"/>
</dbReference>
<evidence type="ECO:0000313" key="13">
    <source>
        <dbReference type="EMBL" id="ELR5220069.1"/>
    </source>
</evidence>
<keyword evidence="6 10" id="KW-0808">Transferase</keyword>
<dbReference type="EMBL" id="ABEXCJ050000048">
    <property type="protein sequence ID" value="EMR4592256.1"/>
    <property type="molecule type" value="Genomic_DNA"/>
</dbReference>
<evidence type="ECO:0000256" key="4">
    <source>
        <dbReference type="ARBA" id="ARBA00020295"/>
    </source>
</evidence>
<dbReference type="AlphaFoldDB" id="A0A264VL64"/>
<evidence type="ECO:0000256" key="3">
    <source>
        <dbReference type="ARBA" id="ARBA00012560"/>
    </source>
</evidence>
<evidence type="ECO:0000259" key="11">
    <source>
        <dbReference type="Pfam" id="PF21226"/>
    </source>
</evidence>
<dbReference type="Proteomes" id="UP001159001">
    <property type="component" value="Unassembled WGS sequence"/>
</dbReference>
<dbReference type="GO" id="GO:0005975">
    <property type="term" value="P:carbohydrate metabolic process"/>
    <property type="evidence" value="ECO:0007669"/>
    <property type="project" value="InterPro"/>
</dbReference>
<protein>
    <recommendedName>
        <fullName evidence="4 10">4-alpha-glucanotransferase</fullName>
        <ecNumber evidence="3 10">2.4.1.25</ecNumber>
    </recommendedName>
    <alternativeName>
        <fullName evidence="8 10">Amylomaltase</fullName>
    </alternativeName>
    <alternativeName>
        <fullName evidence="9 10">Disproportionating enzyme</fullName>
    </alternativeName>
</protein>
<evidence type="ECO:0000256" key="5">
    <source>
        <dbReference type="ARBA" id="ARBA00022676"/>
    </source>
</evidence>
<dbReference type="EMBL" id="ABEXCJ050000006">
    <property type="protein sequence ID" value="EMR4590687.1"/>
    <property type="molecule type" value="Genomic_DNA"/>
</dbReference>
<evidence type="ECO:0000313" key="12">
    <source>
        <dbReference type="EMBL" id="ELR5218500.1"/>
    </source>
</evidence>
<evidence type="ECO:0000313" key="15">
    <source>
        <dbReference type="EMBL" id="EMR4592256.1"/>
    </source>
</evidence>
<dbReference type="EMBL" id="NOWC01000047">
    <property type="protein sequence ID" value="OZS72064.1"/>
    <property type="molecule type" value="Genomic_DNA"/>
</dbReference>
<dbReference type="InterPro" id="IPR003385">
    <property type="entry name" value="Glyco_hydro_77"/>
</dbReference>
<sequence>MQCERKNVERLSPDIAANYINAYGQLQDIELDIQQKLFDAMGGEAPHLKQQSLPLPTVKVIRENDEISIAIQGSGEFQWVFETENQQCQHQGNVLAGHPLVLPANLTVGYHSLLLKQQEKQWHCTVIVAPKRCYIPAEIEKGKKLWGANIQLYTLRSNRNWGIGDFGDLQHLVGEIATRGGSFVGLNPIHSLFPANPESASPYSPSSRSWLNIIYIDVDSVADFQLSEQGKRWWDLAETQARLHSARTSDLVDYSTVTELKLTALTFAWQQFSLREKADSLRLAFEQFVDERGESLYWQAAFDALHATLMAQNEAYWGWPVWPEEYRHADSPSVKQFCTEHQDEIAFWSWLQWLAWQQFSDCWQRCRDANMPIGLYRDLAVGVTQGGAETWFDSKLYCTQASTGAPPDILGPLGQNWGVAPFNPYTLVERAYAPFIDLIRANMENCGALRIDHVMSLLRLWWVPEGESAARGAYVRYPVDDLLAILALESQRMKCMVIGEDLGIVPEEIVSKLHDYGVFSYKVLWFEHDDQRQARPPEMWAEQAMAVISTHDMATLKGYWEGHDFVLGEQLGLYPDANMLAHLRQDREAVKQGLLTALRSRNTDNPLANGHLSADEVSQDLVEQLHRFVAGSSSALLGLQPEDWLGIKEPVNIPGTSYEYPNWRRKLTNTLEEMFASQHVNRLIEEVDKQRNPLS</sequence>
<evidence type="ECO:0000313" key="16">
    <source>
        <dbReference type="EMBL" id="MDI9095289.1"/>
    </source>
</evidence>
<accession>A0A264VL64</accession>
<dbReference type="EC" id="2.4.1.25" evidence="3 10"/>
<dbReference type="PANTHER" id="PTHR32438">
    <property type="entry name" value="4-ALPHA-GLUCANOTRANSFERASE DPE1, CHLOROPLASTIC/AMYLOPLASTIC"/>
    <property type="match status" value="1"/>
</dbReference>
<evidence type="ECO:0000256" key="6">
    <source>
        <dbReference type="ARBA" id="ARBA00022679"/>
    </source>
</evidence>
<dbReference type="NCBIfam" id="NF008274">
    <property type="entry name" value="PRK11052.1"/>
    <property type="match status" value="1"/>
</dbReference>
<dbReference type="Pfam" id="PF21226">
    <property type="entry name" value="MalQ_N"/>
    <property type="match status" value="1"/>
</dbReference>
<dbReference type="Gene3D" id="3.20.20.80">
    <property type="entry name" value="Glycosidases"/>
    <property type="match status" value="1"/>
</dbReference>
<keyword evidence="7 10" id="KW-0119">Carbohydrate metabolism</keyword>
<dbReference type="EMBL" id="JAOWIN010000021">
    <property type="protein sequence ID" value="MDI9095289.1"/>
    <property type="molecule type" value="Genomic_DNA"/>
</dbReference>
<evidence type="ECO:0000256" key="1">
    <source>
        <dbReference type="ARBA" id="ARBA00000439"/>
    </source>
</evidence>
<evidence type="ECO:0000313" key="18">
    <source>
        <dbReference type="Proteomes" id="UP000216001"/>
    </source>
</evidence>
<evidence type="ECO:0000256" key="2">
    <source>
        <dbReference type="ARBA" id="ARBA00005684"/>
    </source>
</evidence>
<name>A0A264VL64_PRORE</name>
<evidence type="ECO:0000313" key="14">
    <source>
        <dbReference type="EMBL" id="EMR4590687.1"/>
    </source>
</evidence>
<organism evidence="17 18">
    <name type="scientific">Providencia rettgeri</name>
    <dbReference type="NCBI Taxonomy" id="587"/>
    <lineage>
        <taxon>Bacteria</taxon>
        <taxon>Pseudomonadati</taxon>
        <taxon>Pseudomonadota</taxon>
        <taxon>Gammaproteobacteria</taxon>
        <taxon>Enterobacterales</taxon>
        <taxon>Morganellaceae</taxon>
        <taxon>Providencia</taxon>
    </lineage>
</organism>
<proteinExistence type="inferred from homology"/>
<gene>
    <name evidence="12" type="primary">malQ</name>
    <name evidence="17" type="ORF">CHI95_23825</name>
    <name evidence="14" type="ORF">M0K77_003030</name>
    <name evidence="15" type="ORF">M0K77_004656</name>
    <name evidence="12" type="ORF">M0K77_RS15150</name>
    <name evidence="13" type="ORF">M0K77_RS23280</name>
    <name evidence="16" type="ORF">OGX73_22070</name>
</gene>
<dbReference type="Pfam" id="PF02446">
    <property type="entry name" value="Glyco_hydro_77"/>
    <property type="match status" value="1"/>
</dbReference>
<reference evidence="17 18" key="1">
    <citation type="submission" date="2017-07" db="EMBL/GenBank/DDBJ databases">
        <title>blaIMP-27 on transferable plasmids in Proteus mirabilis and Providencia rettgeri.</title>
        <authorList>
            <person name="Potter R."/>
        </authorList>
    </citation>
    <scope>NUCLEOTIDE SEQUENCE [LARGE SCALE GENOMIC DNA]</scope>
    <source>
        <strain evidence="17 18">PR1</strain>
    </source>
</reference>
<reference evidence="12" key="3">
    <citation type="submission" date="2023-10" db="EMBL/GenBank/DDBJ databases">
        <authorList>
            <consortium name="Clinical and Environmental Microbiology Branch: Whole genome sequencing antimicrobial resistance pathogens in the healthcare setting"/>
        </authorList>
    </citation>
    <scope>NUCLEOTIDE SEQUENCE</scope>
    <source>
        <strain evidence="12">2020QW-00022</strain>
    </source>
</reference>
<comment type="catalytic activity">
    <reaction evidence="1 10">
        <text>Transfers a segment of a (1-&gt;4)-alpha-D-glucan to a new position in an acceptor, which may be glucose or a (1-&gt;4)-alpha-D-glucan.</text>
        <dbReference type="EC" id="2.4.1.25"/>
    </reaction>
</comment>
<dbReference type="InterPro" id="IPR017853">
    <property type="entry name" value="GH"/>
</dbReference>
<keyword evidence="5 10" id="KW-0328">Glycosyltransferase</keyword>
<dbReference type="SUPFAM" id="SSF51445">
    <property type="entry name" value="(Trans)glycosidases"/>
    <property type="match status" value="1"/>
</dbReference>
<evidence type="ECO:0000256" key="10">
    <source>
        <dbReference type="RuleBase" id="RU361207"/>
    </source>
</evidence>
<dbReference type="InterPro" id="IPR048458">
    <property type="entry name" value="MalQ_N"/>
</dbReference>
<dbReference type="EMBL" id="ABEXCJ040000048">
    <property type="protein sequence ID" value="ELR5220069.1"/>
    <property type="molecule type" value="Genomic_DNA"/>
</dbReference>
<dbReference type="PANTHER" id="PTHR32438:SF5">
    <property type="entry name" value="4-ALPHA-GLUCANOTRANSFERASE DPE1, CHLOROPLASTIC_AMYLOPLASTIC"/>
    <property type="match status" value="1"/>
</dbReference>
<evidence type="ECO:0000256" key="9">
    <source>
        <dbReference type="ARBA" id="ARBA00031501"/>
    </source>
</evidence>